<protein>
    <recommendedName>
        <fullName evidence="3">Secreted protein</fullName>
    </recommendedName>
</protein>
<name>A0ABU6T6K4_9FABA</name>
<dbReference type="EMBL" id="JASCZI010090653">
    <property type="protein sequence ID" value="MED6144134.1"/>
    <property type="molecule type" value="Genomic_DNA"/>
</dbReference>
<organism evidence="1 2">
    <name type="scientific">Stylosanthes scabra</name>
    <dbReference type="NCBI Taxonomy" id="79078"/>
    <lineage>
        <taxon>Eukaryota</taxon>
        <taxon>Viridiplantae</taxon>
        <taxon>Streptophyta</taxon>
        <taxon>Embryophyta</taxon>
        <taxon>Tracheophyta</taxon>
        <taxon>Spermatophyta</taxon>
        <taxon>Magnoliopsida</taxon>
        <taxon>eudicotyledons</taxon>
        <taxon>Gunneridae</taxon>
        <taxon>Pentapetalae</taxon>
        <taxon>rosids</taxon>
        <taxon>fabids</taxon>
        <taxon>Fabales</taxon>
        <taxon>Fabaceae</taxon>
        <taxon>Papilionoideae</taxon>
        <taxon>50 kb inversion clade</taxon>
        <taxon>dalbergioids sensu lato</taxon>
        <taxon>Dalbergieae</taxon>
        <taxon>Pterocarpus clade</taxon>
        <taxon>Stylosanthes</taxon>
    </lineage>
</organism>
<comment type="caution">
    <text evidence="1">The sequence shown here is derived from an EMBL/GenBank/DDBJ whole genome shotgun (WGS) entry which is preliminary data.</text>
</comment>
<dbReference type="Proteomes" id="UP001341840">
    <property type="component" value="Unassembled WGS sequence"/>
</dbReference>
<accession>A0ABU6T6K4</accession>
<evidence type="ECO:0008006" key="3">
    <source>
        <dbReference type="Google" id="ProtNLM"/>
    </source>
</evidence>
<proteinExistence type="predicted"/>
<evidence type="ECO:0000313" key="2">
    <source>
        <dbReference type="Proteomes" id="UP001341840"/>
    </source>
</evidence>
<sequence>MVASAGSARVFASFYSSPETFASTRVLSNCCSSPLPVFRARSLVLFVFRRWYFTPPRALSRRRCWVVMSHCHVCSNRNSIFSSLDLLSLALDASRLPL</sequence>
<evidence type="ECO:0000313" key="1">
    <source>
        <dbReference type="EMBL" id="MED6144134.1"/>
    </source>
</evidence>
<feature type="non-terminal residue" evidence="1">
    <location>
        <position position="98"/>
    </location>
</feature>
<gene>
    <name evidence="1" type="ORF">PIB30_012787</name>
</gene>
<reference evidence="1 2" key="1">
    <citation type="journal article" date="2023" name="Plants (Basel)">
        <title>Bridging the Gap: Combining Genomics and Transcriptomics Approaches to Understand Stylosanthes scabra, an Orphan Legume from the Brazilian Caatinga.</title>
        <authorList>
            <person name="Ferreira-Neto J.R.C."/>
            <person name="da Silva M.D."/>
            <person name="Binneck E."/>
            <person name="de Melo N.F."/>
            <person name="da Silva R.H."/>
            <person name="de Melo A.L.T.M."/>
            <person name="Pandolfi V."/>
            <person name="Bustamante F.O."/>
            <person name="Brasileiro-Vidal A.C."/>
            <person name="Benko-Iseppon A.M."/>
        </authorList>
    </citation>
    <scope>NUCLEOTIDE SEQUENCE [LARGE SCALE GENOMIC DNA]</scope>
    <source>
        <tissue evidence="1">Leaves</tissue>
    </source>
</reference>
<keyword evidence="2" id="KW-1185">Reference proteome</keyword>